<dbReference type="AlphaFoldDB" id="A0A0W0Z8P8"/>
<dbReference type="EMBL" id="LNYW01000016">
    <property type="protein sequence ID" value="KTD65142.1"/>
    <property type="molecule type" value="Genomic_DNA"/>
</dbReference>
<name>A0A0W0Z8P8_9GAMM</name>
<gene>
    <name evidence="2" type="ORF">Lsha_0511</name>
</gene>
<keyword evidence="3" id="KW-1185">Reference proteome</keyword>
<dbReference type="Proteomes" id="UP000054600">
    <property type="component" value="Unassembled WGS sequence"/>
</dbReference>
<comment type="caution">
    <text evidence="2">The sequence shown here is derived from an EMBL/GenBank/DDBJ whole genome shotgun (WGS) entry which is preliminary data.</text>
</comment>
<dbReference type="PATRIC" id="fig|1122169.6.peg.583"/>
<evidence type="ECO:0000313" key="3">
    <source>
        <dbReference type="Proteomes" id="UP000054600"/>
    </source>
</evidence>
<sequence>MRTCLGINKLSEKKTPSKATVKKAAKTLSNPKASTKEKSSAGKTLAKKSVESRKIQPAPKTGKISRENIKRAVASVSSNKKKK</sequence>
<organism evidence="2 3">
    <name type="scientific">Legionella shakespearei DSM 23087</name>
    <dbReference type="NCBI Taxonomy" id="1122169"/>
    <lineage>
        <taxon>Bacteria</taxon>
        <taxon>Pseudomonadati</taxon>
        <taxon>Pseudomonadota</taxon>
        <taxon>Gammaproteobacteria</taxon>
        <taxon>Legionellales</taxon>
        <taxon>Legionellaceae</taxon>
        <taxon>Legionella</taxon>
    </lineage>
</organism>
<protein>
    <submittedName>
        <fullName evidence="2">Uncharacterized protein</fullName>
    </submittedName>
</protein>
<evidence type="ECO:0000256" key="1">
    <source>
        <dbReference type="SAM" id="MobiDB-lite"/>
    </source>
</evidence>
<proteinExistence type="predicted"/>
<accession>A0A0W0Z8P8</accession>
<feature type="region of interest" description="Disordered" evidence="1">
    <location>
        <begin position="1"/>
        <end position="83"/>
    </location>
</feature>
<reference evidence="2 3" key="1">
    <citation type="submission" date="2015-11" db="EMBL/GenBank/DDBJ databases">
        <title>Genomic analysis of 38 Legionella species identifies large and diverse effector repertoires.</title>
        <authorList>
            <person name="Burstein D."/>
            <person name="Amaro F."/>
            <person name="Zusman T."/>
            <person name="Lifshitz Z."/>
            <person name="Cohen O."/>
            <person name="Gilbert J.A."/>
            <person name="Pupko T."/>
            <person name="Shuman H.A."/>
            <person name="Segal G."/>
        </authorList>
    </citation>
    <scope>NUCLEOTIDE SEQUENCE [LARGE SCALE GENOMIC DNA]</scope>
    <source>
        <strain evidence="2 3">ATCC 49655</strain>
    </source>
</reference>
<evidence type="ECO:0000313" key="2">
    <source>
        <dbReference type="EMBL" id="KTD65142.1"/>
    </source>
</evidence>
<dbReference type="STRING" id="1122169.Lsha_0511"/>